<dbReference type="PANTHER" id="PTHR31936:SF2">
    <property type="entry name" value="FLO11 DOMAIN-CONTAINING PROTEIN"/>
    <property type="match status" value="1"/>
</dbReference>
<dbReference type="AlphaFoldDB" id="A0AAF3FTY0"/>
<dbReference type="SUPFAM" id="SSF82895">
    <property type="entry name" value="TSP-1 type 1 repeat"/>
    <property type="match status" value="1"/>
</dbReference>
<proteinExistence type="predicted"/>
<dbReference type="Gene3D" id="2.20.100.10">
    <property type="entry name" value="Thrombospondin type-1 (TSP1) repeat"/>
    <property type="match status" value="1"/>
</dbReference>
<evidence type="ECO:0000256" key="1">
    <source>
        <dbReference type="SAM" id="MobiDB-lite"/>
    </source>
</evidence>
<dbReference type="PROSITE" id="PS50092">
    <property type="entry name" value="TSP1"/>
    <property type="match status" value="3"/>
</dbReference>
<dbReference type="WBParaSite" id="MBELARI_LOCUS9314">
    <property type="protein sequence ID" value="MBELARI_LOCUS9314"/>
    <property type="gene ID" value="MBELARI_LOCUS9314"/>
</dbReference>
<feature type="compositionally biased region" description="Basic residues" evidence="1">
    <location>
        <begin position="206"/>
        <end position="235"/>
    </location>
</feature>
<evidence type="ECO:0000313" key="2">
    <source>
        <dbReference type="Proteomes" id="UP000887575"/>
    </source>
</evidence>
<organism evidence="2 3">
    <name type="scientific">Mesorhabditis belari</name>
    <dbReference type="NCBI Taxonomy" id="2138241"/>
    <lineage>
        <taxon>Eukaryota</taxon>
        <taxon>Metazoa</taxon>
        <taxon>Ecdysozoa</taxon>
        <taxon>Nematoda</taxon>
        <taxon>Chromadorea</taxon>
        <taxon>Rhabditida</taxon>
        <taxon>Rhabditina</taxon>
        <taxon>Rhabditomorpha</taxon>
        <taxon>Rhabditoidea</taxon>
        <taxon>Rhabditidae</taxon>
        <taxon>Mesorhabditinae</taxon>
        <taxon>Mesorhabditis</taxon>
    </lineage>
</organism>
<accession>A0AAF3FTY0</accession>
<dbReference type="Proteomes" id="UP000887575">
    <property type="component" value="Unassembled WGS sequence"/>
</dbReference>
<feature type="region of interest" description="Disordered" evidence="1">
    <location>
        <begin position="197"/>
        <end position="237"/>
    </location>
</feature>
<reference evidence="3" key="1">
    <citation type="submission" date="2024-02" db="UniProtKB">
        <authorList>
            <consortium name="WormBaseParasite"/>
        </authorList>
    </citation>
    <scope>IDENTIFICATION</scope>
</reference>
<name>A0AAF3FTY0_9BILA</name>
<evidence type="ECO:0000313" key="3">
    <source>
        <dbReference type="WBParaSite" id="MBELARI_LOCUS9314"/>
    </source>
</evidence>
<dbReference type="Pfam" id="PF00090">
    <property type="entry name" value="TSP_1"/>
    <property type="match status" value="1"/>
</dbReference>
<protein>
    <submittedName>
        <fullName evidence="3">Uncharacterized protein</fullName>
    </submittedName>
</protein>
<dbReference type="PANTHER" id="PTHR31936">
    <property type="entry name" value="PROTEIN CBG18744"/>
    <property type="match status" value="1"/>
</dbReference>
<dbReference type="SMART" id="SM00209">
    <property type="entry name" value="TSP1"/>
    <property type="match status" value="3"/>
</dbReference>
<dbReference type="InterPro" id="IPR036383">
    <property type="entry name" value="TSP1_rpt_sf"/>
</dbReference>
<dbReference type="InterPro" id="IPR000884">
    <property type="entry name" value="TSP1_rpt"/>
</dbReference>
<sequence length="613" mass="65004">MSDLTSGDLEFQHPDDEFEEIDGMEHFQISSPKPQDTSSNTPLNERFKRAPSECGNCGAAKTAGTCIIAEAADCNTVFFYVDPSFSYGIDGNGCKTVKVTCQGVEYVYGATYLADGVTPAKGPSGDHNGATGELITFSETYTCAADGTWAPSNGEFSCETYTVPPKTTAATTTTNTASTKVTATTVPAKTTVTTTKKTTTKTTTKTTKKPTTKTTKKPTTKTTKKPTTKTTKKTTTKPTTKPPTCCSATGTWTEWVSQGQCPDYCGSCGKLTHTRTCTSKAKGCPCKGAAQKVEYCNTGVCSFPRKTCCPGMKTGVWNNENACGPLPTRTVEQPSFNNCTEGCCPLKGIWSDWIDVGNIQPGGQSRKLVCGMCATQKQTRKCLSLSYGCKCVGSSEQTIALTEIPCVFPNPTCCAPYVKKLNGVKKAYTCQLPTTTPTPAIETTKCCPSNGNGLWNDWGLWGTCTKSCGLCGTQTRKRTCASGSYGCPCRGAATQAQKCGNPSCPSGVACCAGSSPSVAYDGTKFCKKANTASKSCKGIWRSWFDVSTCTKSCGMCGVKKQKRYCLPPGCQCSGSFTRQVKCGSVVCPNGISCCAGYSKKMNAITKKYTCQPV</sequence>
<keyword evidence="2" id="KW-1185">Reference proteome</keyword>